<dbReference type="HOGENOM" id="CLU_3078864_0_0_11"/>
<accession>Q8NTA8</accession>
<dbReference type="Proteomes" id="UP000000582">
    <property type="component" value="Chromosome"/>
</dbReference>
<dbReference type="BioCyc" id="CORYNE:G18NG-9956-MONOMER"/>
<organism evidence="1 2">
    <name type="scientific">Corynebacterium glutamicum (strain ATCC 13032 / DSM 20300 / JCM 1318 / BCRC 11384 / CCUG 27702 / LMG 3730 / NBRC 12168 / NCIMB 10025 / NRRL B-2784 / 534)</name>
    <dbReference type="NCBI Taxonomy" id="196627"/>
    <lineage>
        <taxon>Bacteria</taxon>
        <taxon>Bacillati</taxon>
        <taxon>Actinomycetota</taxon>
        <taxon>Actinomycetes</taxon>
        <taxon>Mycobacteriales</taxon>
        <taxon>Corynebacteriaceae</taxon>
        <taxon>Corynebacterium</taxon>
    </lineage>
</organism>
<evidence type="ECO:0000313" key="2">
    <source>
        <dbReference type="Proteomes" id="UP000000582"/>
    </source>
</evidence>
<name>Q8NTA8_CORGL</name>
<reference evidence="2" key="1">
    <citation type="journal article" date="2003" name="Appl. Microbiol. Biotechnol.">
        <title>The Corynebacterium glutamicum genome: features and impacts on biotechnological processes.</title>
        <authorList>
            <person name="Ikeda M."/>
            <person name="Nakagawa S."/>
        </authorList>
    </citation>
    <scope>NUCLEOTIDE SEQUENCE [LARGE SCALE GENOMIC DNA]</scope>
    <source>
        <strain evidence="2">ATCC 13032 / DSM 20300 / BCRC 11384 / JCM 1318 / LMG 3730 / NCIMB 10025</strain>
    </source>
</reference>
<dbReference type="AlphaFoldDB" id="Q8NTA8"/>
<protein>
    <submittedName>
        <fullName evidence="1">Uncharacterized protein</fullName>
    </submittedName>
</protein>
<proteinExistence type="predicted"/>
<gene>
    <name evidence="1" type="ordered locus">Cgl0399</name>
</gene>
<keyword evidence="2" id="KW-1185">Reference proteome</keyword>
<accession>Q6M7W3</accession>
<dbReference type="EMBL" id="BA000036">
    <property type="protein sequence ID" value="BAB97792.1"/>
    <property type="molecule type" value="Genomic_DNA"/>
</dbReference>
<sequence length="58" mass="7001">MDLWWIFASSLSETARIHHRFEFSFETWLILALESFRNHISPTGYKVETPQNRFWGVN</sequence>
<dbReference type="STRING" id="196627.cg0479"/>
<dbReference type="KEGG" id="cgb:cg0479"/>
<dbReference type="KEGG" id="cgl:Cgl0399"/>
<evidence type="ECO:0000313" key="1">
    <source>
        <dbReference type="EMBL" id="BAB97792.1"/>
    </source>
</evidence>